<comment type="caution">
    <text evidence="2">The sequence shown here is derived from an EMBL/GenBank/DDBJ whole genome shotgun (WGS) entry which is preliminary data.</text>
</comment>
<dbReference type="PANTHER" id="PTHR10622">
    <property type="entry name" value="HET DOMAIN-CONTAINING PROTEIN"/>
    <property type="match status" value="1"/>
</dbReference>
<evidence type="ECO:0000259" key="1">
    <source>
        <dbReference type="Pfam" id="PF26640"/>
    </source>
</evidence>
<dbReference type="PANTHER" id="PTHR10622:SF10">
    <property type="entry name" value="HET DOMAIN-CONTAINING PROTEIN"/>
    <property type="match status" value="1"/>
</dbReference>
<dbReference type="AlphaFoldDB" id="A0A2G8SST0"/>
<dbReference type="Proteomes" id="UP000230002">
    <property type="component" value="Unassembled WGS sequence"/>
</dbReference>
<reference evidence="2 3" key="1">
    <citation type="journal article" date="2015" name="Sci. Rep.">
        <title>Chromosome-level genome map provides insights into diverse defense mechanisms in the medicinal fungus Ganoderma sinense.</title>
        <authorList>
            <person name="Zhu Y."/>
            <person name="Xu J."/>
            <person name="Sun C."/>
            <person name="Zhou S."/>
            <person name="Xu H."/>
            <person name="Nelson D.R."/>
            <person name="Qian J."/>
            <person name="Song J."/>
            <person name="Luo H."/>
            <person name="Xiang L."/>
            <person name="Li Y."/>
            <person name="Xu Z."/>
            <person name="Ji A."/>
            <person name="Wang L."/>
            <person name="Lu S."/>
            <person name="Hayward A."/>
            <person name="Sun W."/>
            <person name="Li X."/>
            <person name="Schwartz D.C."/>
            <person name="Wang Y."/>
            <person name="Chen S."/>
        </authorList>
    </citation>
    <scope>NUCLEOTIDE SEQUENCE [LARGE SCALE GENOMIC DNA]</scope>
    <source>
        <strain evidence="2 3">ZZ0214-1</strain>
    </source>
</reference>
<keyword evidence="3" id="KW-1185">Reference proteome</keyword>
<dbReference type="OrthoDB" id="10316752at2759"/>
<gene>
    <name evidence="2" type="ORF">GSI_00525</name>
</gene>
<evidence type="ECO:0000313" key="3">
    <source>
        <dbReference type="Proteomes" id="UP000230002"/>
    </source>
</evidence>
<dbReference type="InterPro" id="IPR058525">
    <property type="entry name" value="DUF8212"/>
</dbReference>
<dbReference type="STRING" id="1077348.A0A2G8SST0"/>
<evidence type="ECO:0000313" key="2">
    <source>
        <dbReference type="EMBL" id="PIL36835.1"/>
    </source>
</evidence>
<sequence length="560" mass="62488">MQTALILATTEAINSMFQWYAQAEICYAYLADVPSDCDMAAEDSPFRTSRWHSRGWTLQELIAPAIVVFLSKDWEELGMKSTLATLLEDITRVHHKVLTRDVPHFAFSVAIRMCWAAPRKTTRVEDEAYCLMGLFGVSLSTIYGEGRRAFMRLQEEILKDELDASLFVWSKARYLTCDELGSQSVRLLSSADLPKYDPHAFLLAPSPACFNMPSVYIPNLGPNTPRPYPPLRVAAESHNNEDDNGPFGQIELPRVSTTSYGAKCRFPIFEACGVTVAVLLCEVPLGYIGLILRRDPSGRDPTRQRYHASCLYKDTTSSWGSFTARLCFLGTDVHNLLFDGKPVRPEWRTIYIVAKPPIQLTSPDARLASLKINCVPQPPFRFPNWLLYKLGAAGFDILHGPGDDLSYRDSPQRMAFLHPVMGEEIHVDLGVCRTDPSPVRWARVLFSHPGQQTELLGLSAPHDCTADHVDNWTGRARVFGDKRRSVRLSFLLDNRSPATTLVVHVDMNGPVYEKLLRAANVSFPPLSEIYSANATLVDVASLPSLQDQSSHSSHGTTVTS</sequence>
<protein>
    <recommendedName>
        <fullName evidence="1">DUF8212 domain-containing protein</fullName>
    </recommendedName>
</protein>
<feature type="domain" description="DUF8212" evidence="1">
    <location>
        <begin position="148"/>
        <end position="211"/>
    </location>
</feature>
<accession>A0A2G8SST0</accession>
<dbReference type="Pfam" id="PF26640">
    <property type="entry name" value="DUF8212"/>
    <property type="match status" value="1"/>
</dbReference>
<organism evidence="2 3">
    <name type="scientific">Ganoderma sinense ZZ0214-1</name>
    <dbReference type="NCBI Taxonomy" id="1077348"/>
    <lineage>
        <taxon>Eukaryota</taxon>
        <taxon>Fungi</taxon>
        <taxon>Dikarya</taxon>
        <taxon>Basidiomycota</taxon>
        <taxon>Agaricomycotina</taxon>
        <taxon>Agaricomycetes</taxon>
        <taxon>Polyporales</taxon>
        <taxon>Polyporaceae</taxon>
        <taxon>Ganoderma</taxon>
    </lineage>
</organism>
<name>A0A2G8SST0_9APHY</name>
<proteinExistence type="predicted"/>
<dbReference type="EMBL" id="AYKW01000001">
    <property type="protein sequence ID" value="PIL36835.1"/>
    <property type="molecule type" value="Genomic_DNA"/>
</dbReference>